<comment type="caution">
    <text evidence="4">The sequence shown here is derived from an EMBL/GenBank/DDBJ whole genome shotgun (WGS) entry which is preliminary data.</text>
</comment>
<dbReference type="InterPro" id="IPR016181">
    <property type="entry name" value="Acyl_CoA_acyltransferase"/>
</dbReference>
<evidence type="ECO:0000256" key="1">
    <source>
        <dbReference type="ARBA" id="ARBA00022679"/>
    </source>
</evidence>
<evidence type="ECO:0000256" key="2">
    <source>
        <dbReference type="ARBA" id="ARBA00023315"/>
    </source>
</evidence>
<dbReference type="AlphaFoldDB" id="A0A2W2C9Z5"/>
<dbReference type="InterPro" id="IPR000182">
    <property type="entry name" value="GNAT_dom"/>
</dbReference>
<dbReference type="Gene3D" id="3.40.630.30">
    <property type="match status" value="1"/>
</dbReference>
<organism evidence="4 5">
    <name type="scientific">Jiangella anatolica</name>
    <dbReference type="NCBI Taxonomy" id="2670374"/>
    <lineage>
        <taxon>Bacteria</taxon>
        <taxon>Bacillati</taxon>
        <taxon>Actinomycetota</taxon>
        <taxon>Actinomycetes</taxon>
        <taxon>Jiangellales</taxon>
        <taxon>Jiangellaceae</taxon>
        <taxon>Jiangella</taxon>
    </lineage>
</organism>
<reference evidence="4 5" key="1">
    <citation type="submission" date="2018-01" db="EMBL/GenBank/DDBJ databases">
        <title>Draft genome sequence of Jiangella sp. GTF31.</title>
        <authorList>
            <person name="Sahin N."/>
            <person name="Ay H."/>
            <person name="Saygin H."/>
        </authorList>
    </citation>
    <scope>NUCLEOTIDE SEQUENCE [LARGE SCALE GENOMIC DNA]</scope>
    <source>
        <strain evidence="4 5">GTF31</strain>
    </source>
</reference>
<proteinExistence type="predicted"/>
<dbReference type="GO" id="GO:0016747">
    <property type="term" value="F:acyltransferase activity, transferring groups other than amino-acyl groups"/>
    <property type="evidence" value="ECO:0007669"/>
    <property type="project" value="InterPro"/>
</dbReference>
<dbReference type="EMBL" id="POTW01000035">
    <property type="protein sequence ID" value="PZF82606.1"/>
    <property type="molecule type" value="Genomic_DNA"/>
</dbReference>
<dbReference type="PROSITE" id="PS51186">
    <property type="entry name" value="GNAT"/>
    <property type="match status" value="1"/>
</dbReference>
<name>A0A2W2C9Z5_9ACTN</name>
<dbReference type="SUPFAM" id="SSF55729">
    <property type="entry name" value="Acyl-CoA N-acyltransferases (Nat)"/>
    <property type="match status" value="1"/>
</dbReference>
<dbReference type="PANTHER" id="PTHR43877:SF1">
    <property type="entry name" value="ACETYLTRANSFERASE"/>
    <property type="match status" value="1"/>
</dbReference>
<evidence type="ECO:0000259" key="3">
    <source>
        <dbReference type="PROSITE" id="PS51186"/>
    </source>
</evidence>
<evidence type="ECO:0000313" key="4">
    <source>
        <dbReference type="EMBL" id="PZF82606.1"/>
    </source>
</evidence>
<dbReference type="Proteomes" id="UP000248764">
    <property type="component" value="Unassembled WGS sequence"/>
</dbReference>
<keyword evidence="2" id="KW-0012">Acyltransferase</keyword>
<dbReference type="Pfam" id="PF00583">
    <property type="entry name" value="Acetyltransf_1"/>
    <property type="match status" value="1"/>
</dbReference>
<sequence>MSIRYELAVDGDAAAIAELHAVSWQTAYRGILPDDVLDGDLLGERTASWARRFADRTGTLTLVARDDAGLAGFAHCVLDDDPEWGTLLDNLHVRPDLKRQGVGRRLVALTAARLRELAPGSRMYLWVIEANEPARRFYVAAGGEEAGTDIWDDHGAEVPIVRMAWRSLDALAEGTR</sequence>
<protein>
    <submittedName>
        <fullName evidence="4">GNAT family N-acetyltransferase</fullName>
    </submittedName>
</protein>
<feature type="domain" description="N-acetyltransferase" evidence="3">
    <location>
        <begin position="3"/>
        <end position="165"/>
    </location>
</feature>
<evidence type="ECO:0000313" key="5">
    <source>
        <dbReference type="Proteomes" id="UP000248764"/>
    </source>
</evidence>
<dbReference type="RefSeq" id="WP_111255618.1">
    <property type="nucleotide sequence ID" value="NZ_POTW01000035.1"/>
</dbReference>
<keyword evidence="1 4" id="KW-0808">Transferase</keyword>
<accession>A0A2W2C9Z5</accession>
<dbReference type="InterPro" id="IPR050832">
    <property type="entry name" value="Bact_Acetyltransf"/>
</dbReference>
<dbReference type="PANTHER" id="PTHR43877">
    <property type="entry name" value="AMINOALKYLPHOSPHONATE N-ACETYLTRANSFERASE-RELATED-RELATED"/>
    <property type="match status" value="1"/>
</dbReference>
<keyword evidence="5" id="KW-1185">Reference proteome</keyword>
<gene>
    <name evidence="4" type="ORF">C1I92_15820</name>
</gene>
<dbReference type="CDD" id="cd04301">
    <property type="entry name" value="NAT_SF"/>
    <property type="match status" value="1"/>
</dbReference>